<dbReference type="EMBL" id="VTPC01006169">
    <property type="protein sequence ID" value="KAF2895164.1"/>
    <property type="molecule type" value="Genomic_DNA"/>
</dbReference>
<evidence type="ECO:0000259" key="1">
    <source>
        <dbReference type="PROSITE" id="PS50878"/>
    </source>
</evidence>
<dbReference type="Proteomes" id="UP000801492">
    <property type="component" value="Unassembled WGS sequence"/>
</dbReference>
<dbReference type="PROSITE" id="PS50878">
    <property type="entry name" value="RT_POL"/>
    <property type="match status" value="1"/>
</dbReference>
<dbReference type="OrthoDB" id="6769118at2759"/>
<proteinExistence type="predicted"/>
<sequence length="226" mass="26323">MLYILQARLQAFLTHQIAPEQAGFVKGRGTWEQILNTRQLIEKAREYSVPIYLCFVDYEKAFDNVRWPKLWTTLGELGVPAHLITLVKNLYKASKAVVKTDTTLEIVMRRTLENWNGGVKISGRRFSNLRFADDTLLTAQNAEELLESLRRLEEVSRECGLKINELKTKIMIIDRDNENQRQPQKIENFEVVDKFIYLGSMLHKSGSCEFEIRRRIEIARSAMIKM</sequence>
<organism evidence="2 3">
    <name type="scientific">Ignelater luminosus</name>
    <name type="common">Cucubano</name>
    <name type="synonym">Pyrophorus luminosus</name>
    <dbReference type="NCBI Taxonomy" id="2038154"/>
    <lineage>
        <taxon>Eukaryota</taxon>
        <taxon>Metazoa</taxon>
        <taxon>Ecdysozoa</taxon>
        <taxon>Arthropoda</taxon>
        <taxon>Hexapoda</taxon>
        <taxon>Insecta</taxon>
        <taxon>Pterygota</taxon>
        <taxon>Neoptera</taxon>
        <taxon>Endopterygota</taxon>
        <taxon>Coleoptera</taxon>
        <taxon>Polyphaga</taxon>
        <taxon>Elateriformia</taxon>
        <taxon>Elateroidea</taxon>
        <taxon>Elateridae</taxon>
        <taxon>Agrypninae</taxon>
        <taxon>Pyrophorini</taxon>
        <taxon>Ignelater</taxon>
    </lineage>
</organism>
<dbReference type="Pfam" id="PF00078">
    <property type="entry name" value="RVT_1"/>
    <property type="match status" value="1"/>
</dbReference>
<feature type="domain" description="Reverse transcriptase" evidence="1">
    <location>
        <begin position="1"/>
        <end position="202"/>
    </location>
</feature>
<dbReference type="InterPro" id="IPR000477">
    <property type="entry name" value="RT_dom"/>
</dbReference>
<protein>
    <recommendedName>
        <fullName evidence="1">Reverse transcriptase domain-containing protein</fullName>
    </recommendedName>
</protein>
<dbReference type="PANTHER" id="PTHR47027:SF8">
    <property type="entry name" value="RIBONUCLEASE H"/>
    <property type="match status" value="1"/>
</dbReference>
<reference evidence="2" key="1">
    <citation type="submission" date="2019-08" db="EMBL/GenBank/DDBJ databases">
        <title>The genome of the North American firefly Photinus pyralis.</title>
        <authorList>
            <consortium name="Photinus pyralis genome working group"/>
            <person name="Fallon T.R."/>
            <person name="Sander Lower S.E."/>
            <person name="Weng J.-K."/>
        </authorList>
    </citation>
    <scope>NUCLEOTIDE SEQUENCE</scope>
    <source>
        <strain evidence="2">TRF0915ILg1</strain>
        <tissue evidence="2">Whole body</tissue>
    </source>
</reference>
<dbReference type="PANTHER" id="PTHR47027">
    <property type="entry name" value="REVERSE TRANSCRIPTASE DOMAIN-CONTAINING PROTEIN"/>
    <property type="match status" value="1"/>
</dbReference>
<gene>
    <name evidence="2" type="ORF">ILUMI_11011</name>
</gene>
<dbReference type="CDD" id="cd01650">
    <property type="entry name" value="RT_nLTR_like"/>
    <property type="match status" value="1"/>
</dbReference>
<accession>A0A8K0CX21</accession>
<evidence type="ECO:0000313" key="3">
    <source>
        <dbReference type="Proteomes" id="UP000801492"/>
    </source>
</evidence>
<comment type="caution">
    <text evidence="2">The sequence shown here is derived from an EMBL/GenBank/DDBJ whole genome shotgun (WGS) entry which is preliminary data.</text>
</comment>
<dbReference type="AlphaFoldDB" id="A0A8K0CX21"/>
<keyword evidence="3" id="KW-1185">Reference proteome</keyword>
<name>A0A8K0CX21_IGNLU</name>
<evidence type="ECO:0000313" key="2">
    <source>
        <dbReference type="EMBL" id="KAF2895164.1"/>
    </source>
</evidence>